<evidence type="ECO:0000313" key="1">
    <source>
        <dbReference type="EMBL" id="UNO49767.1"/>
    </source>
</evidence>
<accession>A0A9E6ZG36</accession>
<dbReference type="Gene3D" id="2.30.42.10">
    <property type="match status" value="1"/>
</dbReference>
<dbReference type="SUPFAM" id="SSF50156">
    <property type="entry name" value="PDZ domain-like"/>
    <property type="match status" value="1"/>
</dbReference>
<keyword evidence="2" id="KW-1185">Reference proteome</keyword>
<dbReference type="AlphaFoldDB" id="T0CZJ6"/>
<dbReference type="eggNOG" id="COG0265">
    <property type="taxonomic scope" value="Bacteria"/>
</dbReference>
<proteinExistence type="predicted"/>
<dbReference type="InterPro" id="IPR036034">
    <property type="entry name" value="PDZ_sf"/>
</dbReference>
<sequence length="420" mass="47417">MQHWTVAGGWGQIVLVAVVAFLLNPLHYVATALVIWDLVRNIKHERLWFGVRVTRIIQPVILRYIKACVIGLAGSVALVLLGATASWQTILFVAVLSLVLGLFRFRFLSSIVAIPIALTCSFVAHYLHVSGNSWYARIIEFLQTFQMRSWVLIAIVVCLAELFLQWWTSRDAVFPALVTSKRGRRIGALKLQLGFSMPLVIWMSPIDGVGVSFHDGVRPWLMELHHPVTLCVMPTVFGIHALFTALKPERVLIQFRRWNLLYAAILAAGFSVVYWLHTDMGYLAAPVLIVVMEVVRYVWRRVDEASEPAYSPSSQGVMVLYTIRNSLSHKLGILPGEVITHINQTAVHTEYDLHFAFEQNPAYAKFQVLDRRGEVRLIGNPVYEGERHQLGLIVVVSGEAPVLKLARPFGFLETLYLKQQ</sequence>
<dbReference type="Proteomes" id="UP000829401">
    <property type="component" value="Chromosome"/>
</dbReference>
<dbReference type="KEGG" id="aaco:K1I37_04455"/>
<accession>T0CZJ6</accession>
<dbReference type="EMBL" id="CP080467">
    <property type="protein sequence ID" value="UNO49767.1"/>
    <property type="molecule type" value="Genomic_DNA"/>
</dbReference>
<dbReference type="OrthoDB" id="198399at2"/>
<protein>
    <submittedName>
        <fullName evidence="1">PDZ domain-containing protein</fullName>
    </submittedName>
</protein>
<dbReference type="RefSeq" id="WP_021297828.1">
    <property type="nucleotide sequence ID" value="NZ_AURB01000164.1"/>
</dbReference>
<gene>
    <name evidence="1" type="ORF">K1I37_04455</name>
</gene>
<evidence type="ECO:0000313" key="2">
    <source>
        <dbReference type="Proteomes" id="UP000829401"/>
    </source>
</evidence>
<organism evidence="1 2">
    <name type="scientific">Alicyclobacillus acidoterrestris (strain ATCC 49025 / DSM 3922 / CIP 106132 / NCIMB 13137 / GD3B)</name>
    <dbReference type="NCBI Taxonomy" id="1356854"/>
    <lineage>
        <taxon>Bacteria</taxon>
        <taxon>Bacillati</taxon>
        <taxon>Bacillota</taxon>
        <taxon>Bacilli</taxon>
        <taxon>Bacillales</taxon>
        <taxon>Alicyclobacillaceae</taxon>
        <taxon>Alicyclobacillus</taxon>
    </lineage>
</organism>
<name>T0CZJ6_ALIAG</name>
<dbReference type="STRING" id="1356854.N007_01135"/>
<reference evidence="2" key="1">
    <citation type="journal article" date="2022" name="G3 (Bethesda)">
        <title>Unveiling the complete genome sequence of Alicyclobacillus acidoterrestris DSM 3922T, a taint-producing strain.</title>
        <authorList>
            <person name="Leonardo I.C."/>
            <person name="Barreto Crespo M.T."/>
            <person name="Gaspar F.B."/>
        </authorList>
    </citation>
    <scope>NUCLEOTIDE SEQUENCE [LARGE SCALE GENOMIC DNA]</scope>
    <source>
        <strain evidence="2">DSM 3922</strain>
    </source>
</reference>